<evidence type="ECO:0000313" key="2">
    <source>
        <dbReference type="Proteomes" id="UP000823749"/>
    </source>
</evidence>
<organism evidence="1 2">
    <name type="scientific">Rhododendron griersonianum</name>
    <dbReference type="NCBI Taxonomy" id="479676"/>
    <lineage>
        <taxon>Eukaryota</taxon>
        <taxon>Viridiplantae</taxon>
        <taxon>Streptophyta</taxon>
        <taxon>Embryophyta</taxon>
        <taxon>Tracheophyta</taxon>
        <taxon>Spermatophyta</taxon>
        <taxon>Magnoliopsida</taxon>
        <taxon>eudicotyledons</taxon>
        <taxon>Gunneridae</taxon>
        <taxon>Pentapetalae</taxon>
        <taxon>asterids</taxon>
        <taxon>Ericales</taxon>
        <taxon>Ericaceae</taxon>
        <taxon>Ericoideae</taxon>
        <taxon>Rhodoreae</taxon>
        <taxon>Rhododendron</taxon>
    </lineage>
</organism>
<keyword evidence="2" id="KW-1185">Reference proteome</keyword>
<dbReference type="Proteomes" id="UP000823749">
    <property type="component" value="Chromosome 5"/>
</dbReference>
<proteinExistence type="predicted"/>
<accession>A0AAV6KA11</accession>
<comment type="caution">
    <text evidence="1">The sequence shown here is derived from an EMBL/GenBank/DDBJ whole genome shotgun (WGS) entry which is preliminary data.</text>
</comment>
<reference evidence="1" key="1">
    <citation type="submission" date="2020-08" db="EMBL/GenBank/DDBJ databases">
        <title>Plant Genome Project.</title>
        <authorList>
            <person name="Zhang R.-G."/>
        </authorList>
    </citation>
    <scope>NUCLEOTIDE SEQUENCE</scope>
    <source>
        <strain evidence="1">WSP0</strain>
        <tissue evidence="1">Leaf</tissue>
    </source>
</reference>
<sequence>MGELMERGLGGSCCPKRVIFGTINPSSTLVSLAKIVPPPSLWTPIASPSSIPSTSDRSSIAKGLLNRSSFSLMDSYCCFSTAES</sequence>
<dbReference type="AlphaFoldDB" id="A0AAV6KA11"/>
<dbReference type="EMBL" id="JACTNZ010000005">
    <property type="protein sequence ID" value="KAG5549221.1"/>
    <property type="molecule type" value="Genomic_DNA"/>
</dbReference>
<evidence type="ECO:0000313" key="1">
    <source>
        <dbReference type="EMBL" id="KAG5549221.1"/>
    </source>
</evidence>
<gene>
    <name evidence="1" type="ORF">RHGRI_014545</name>
</gene>
<protein>
    <submittedName>
        <fullName evidence="1">Uncharacterized protein</fullName>
    </submittedName>
</protein>
<name>A0AAV6KA11_9ERIC</name>